<dbReference type="AlphaFoldDB" id="A0A5B7J3D3"/>
<evidence type="ECO:0000313" key="2">
    <source>
        <dbReference type="EMBL" id="MPC89169.1"/>
    </source>
</evidence>
<name>A0A5B7J3D3_PORTR</name>
<feature type="compositionally biased region" description="Polar residues" evidence="1">
    <location>
        <begin position="52"/>
        <end position="61"/>
    </location>
</feature>
<dbReference type="Proteomes" id="UP000324222">
    <property type="component" value="Unassembled WGS sequence"/>
</dbReference>
<organism evidence="2 3">
    <name type="scientific">Portunus trituberculatus</name>
    <name type="common">Swimming crab</name>
    <name type="synonym">Neptunus trituberculatus</name>
    <dbReference type="NCBI Taxonomy" id="210409"/>
    <lineage>
        <taxon>Eukaryota</taxon>
        <taxon>Metazoa</taxon>
        <taxon>Ecdysozoa</taxon>
        <taxon>Arthropoda</taxon>
        <taxon>Crustacea</taxon>
        <taxon>Multicrustacea</taxon>
        <taxon>Malacostraca</taxon>
        <taxon>Eumalacostraca</taxon>
        <taxon>Eucarida</taxon>
        <taxon>Decapoda</taxon>
        <taxon>Pleocyemata</taxon>
        <taxon>Brachyura</taxon>
        <taxon>Eubrachyura</taxon>
        <taxon>Portunoidea</taxon>
        <taxon>Portunidae</taxon>
        <taxon>Portuninae</taxon>
        <taxon>Portunus</taxon>
    </lineage>
</organism>
<protein>
    <submittedName>
        <fullName evidence="2">Uncharacterized protein</fullName>
    </submittedName>
</protein>
<reference evidence="2 3" key="1">
    <citation type="submission" date="2019-05" db="EMBL/GenBank/DDBJ databases">
        <title>Another draft genome of Portunus trituberculatus and its Hox gene families provides insights of decapod evolution.</title>
        <authorList>
            <person name="Jeong J.-H."/>
            <person name="Song I."/>
            <person name="Kim S."/>
            <person name="Choi T."/>
            <person name="Kim D."/>
            <person name="Ryu S."/>
            <person name="Kim W."/>
        </authorList>
    </citation>
    <scope>NUCLEOTIDE SEQUENCE [LARGE SCALE GENOMIC DNA]</scope>
    <source>
        <tissue evidence="2">Muscle</tissue>
    </source>
</reference>
<accession>A0A5B7J3D3</accession>
<proteinExistence type="predicted"/>
<evidence type="ECO:0000256" key="1">
    <source>
        <dbReference type="SAM" id="MobiDB-lite"/>
    </source>
</evidence>
<gene>
    <name evidence="2" type="ORF">E2C01_084104</name>
</gene>
<keyword evidence="3" id="KW-1185">Reference proteome</keyword>
<dbReference type="EMBL" id="VSRR010080130">
    <property type="protein sequence ID" value="MPC89169.1"/>
    <property type="molecule type" value="Genomic_DNA"/>
</dbReference>
<comment type="caution">
    <text evidence="2">The sequence shown here is derived from an EMBL/GenBank/DDBJ whole genome shotgun (WGS) entry which is preliminary data.</text>
</comment>
<sequence>MQPSTYSHVDRNKNSLRFSVFCGGGREVGVKLPDHLSLPPTPPHPPGPHLQGSISSQNYGS</sequence>
<feature type="compositionally biased region" description="Pro residues" evidence="1">
    <location>
        <begin position="39"/>
        <end position="48"/>
    </location>
</feature>
<evidence type="ECO:0000313" key="3">
    <source>
        <dbReference type="Proteomes" id="UP000324222"/>
    </source>
</evidence>
<feature type="region of interest" description="Disordered" evidence="1">
    <location>
        <begin position="29"/>
        <end position="61"/>
    </location>
</feature>